<evidence type="ECO:0000313" key="2">
    <source>
        <dbReference type="EMBL" id="MUG68836.1"/>
    </source>
</evidence>
<evidence type="ECO:0000313" key="3">
    <source>
        <dbReference type="Proteomes" id="UP000435177"/>
    </source>
</evidence>
<keyword evidence="3" id="KW-1185">Reference proteome</keyword>
<proteinExistence type="predicted"/>
<keyword evidence="1" id="KW-0812">Transmembrane</keyword>
<name>A0ABW9TB52_9BACL</name>
<keyword evidence="1" id="KW-0472">Membrane</keyword>
<reference evidence="2 3" key="1">
    <citation type="submission" date="2019-11" db="EMBL/GenBank/DDBJ databases">
        <title>Draft genome sequences of five Paenibacillus species of dairy origin.</title>
        <authorList>
            <person name="Olajide A.M."/>
            <person name="Chen S."/>
            <person name="Lapointe G."/>
        </authorList>
    </citation>
    <scope>NUCLEOTIDE SEQUENCE [LARGE SCALE GENOMIC DNA]</scope>
    <source>
        <strain evidence="2 3">3CS1</strain>
    </source>
</reference>
<comment type="caution">
    <text evidence="2">The sequence shown here is derived from an EMBL/GenBank/DDBJ whole genome shotgun (WGS) entry which is preliminary data.</text>
</comment>
<dbReference type="EMBL" id="WOAA01000037">
    <property type="protein sequence ID" value="MUG68836.1"/>
    <property type="molecule type" value="Genomic_DNA"/>
</dbReference>
<organism evidence="2 3">
    <name type="scientific">Paenibacillus campinasensis</name>
    <dbReference type="NCBI Taxonomy" id="66347"/>
    <lineage>
        <taxon>Bacteria</taxon>
        <taxon>Bacillati</taxon>
        <taxon>Bacillota</taxon>
        <taxon>Bacilli</taxon>
        <taxon>Bacillales</taxon>
        <taxon>Paenibacillaceae</taxon>
        <taxon>Paenibacillus</taxon>
    </lineage>
</organism>
<gene>
    <name evidence="2" type="ORF">GNP94_22980</name>
</gene>
<protein>
    <recommendedName>
        <fullName evidence="4">Preprotein translocase subunit SecE</fullName>
    </recommendedName>
</protein>
<dbReference type="RefSeq" id="WP_095397620.1">
    <property type="nucleotide sequence ID" value="NZ_WOAA01000037.1"/>
</dbReference>
<evidence type="ECO:0000256" key="1">
    <source>
        <dbReference type="SAM" id="Phobius"/>
    </source>
</evidence>
<keyword evidence="1" id="KW-1133">Transmembrane helix</keyword>
<accession>A0ABW9TB52</accession>
<feature type="transmembrane region" description="Helical" evidence="1">
    <location>
        <begin position="33"/>
        <end position="60"/>
    </location>
</feature>
<dbReference type="Proteomes" id="UP000435177">
    <property type="component" value="Unassembled WGS sequence"/>
</dbReference>
<sequence length="68" mass="8137">MEPRTTYKRSFKKRFGWLFKSIRNYGHYSKTELAVAVLFIAILVVWGIFVLRWFVLIIIATMRHFGLV</sequence>
<evidence type="ECO:0008006" key="4">
    <source>
        <dbReference type="Google" id="ProtNLM"/>
    </source>
</evidence>